<dbReference type="EMBL" id="LN649231">
    <property type="protein sequence ID" value="CEI68057.1"/>
    <property type="molecule type" value="Genomic_DNA"/>
</dbReference>
<evidence type="ECO:0000313" key="2">
    <source>
        <dbReference type="EMBL" id="CEI68057.1"/>
    </source>
</evidence>
<reference evidence="3" key="1">
    <citation type="submission" date="2014-10" db="EMBL/GenBank/DDBJ databases">
        <authorList>
            <person name="King R."/>
        </authorList>
    </citation>
    <scope>NUCLEOTIDE SEQUENCE [LARGE SCALE GENOMIC DNA]</scope>
    <source>
        <strain evidence="3">A3/5</strain>
    </source>
</reference>
<dbReference type="AlphaFoldDB" id="A0A2L2TS33"/>
<evidence type="ECO:0000256" key="1">
    <source>
        <dbReference type="SAM" id="MobiDB-lite"/>
    </source>
</evidence>
<dbReference type="InterPro" id="IPR027796">
    <property type="entry name" value="OTT_1508_deam-like"/>
</dbReference>
<dbReference type="PANTHER" id="PTHR42037">
    <property type="match status" value="1"/>
</dbReference>
<proteinExistence type="predicted"/>
<feature type="region of interest" description="Disordered" evidence="1">
    <location>
        <begin position="481"/>
        <end position="516"/>
    </location>
</feature>
<sequence length="516" mass="58676">MSVSLAWQSDNFDGLTPHQLGVLYEPIVLELALQKAGTFPTYPHEKQSTVKYEAEMPDFEAFQFYVNKLAQVCDNERGGDTISALAILQGSVGPNYVFGFNSKDTRGLKTTQNFVQALLDLVGKNPDDFQTAALGKRVLWFILSFNIPRLKEYLQCLSEAVQECLKSCKRLEEDETAKTRPELFKLPSRLRASCPWRTNFKLNMSESNTEDKSISDCDTLIKAIVALDQADVNKMISQRAKDGEMTRSEPWCKLRHFLGRWLSYRKAALGIVAISERWPDLFLDFEITMVPSGPRFPNPILRSDLTSSIIMQHIVAEDKTQDTQLLQAAEDLKQMGIDDIIIRDFQLSRRFRPSLHAEVLVHEYLLKKGWTAVESYWNRWNYIGSSKPTCRLCHYYFDILEGDKPGVRSSHNNLYRNWRLPEYHDEESLGIARDVLLSKLAQRLRIDVVETLKEKKIRRKARDSNTYSSFPEALRLNNNSSVSINSSNGDSTVSTGPPDEGAVQLESATGVLNLGD</sequence>
<organism evidence="2 3">
    <name type="scientific">Fusarium venenatum</name>
    <dbReference type="NCBI Taxonomy" id="56646"/>
    <lineage>
        <taxon>Eukaryota</taxon>
        <taxon>Fungi</taxon>
        <taxon>Dikarya</taxon>
        <taxon>Ascomycota</taxon>
        <taxon>Pezizomycotina</taxon>
        <taxon>Sordariomycetes</taxon>
        <taxon>Hypocreomycetidae</taxon>
        <taxon>Hypocreales</taxon>
        <taxon>Nectriaceae</taxon>
        <taxon>Fusarium</taxon>
    </lineage>
</organism>
<dbReference type="Pfam" id="PF14441">
    <property type="entry name" value="OTT_1508_deam"/>
    <property type="match status" value="1"/>
</dbReference>
<dbReference type="Proteomes" id="UP000245910">
    <property type="component" value="Chromosome III"/>
</dbReference>
<evidence type="ECO:0000313" key="3">
    <source>
        <dbReference type="Proteomes" id="UP000245910"/>
    </source>
</evidence>
<dbReference type="PANTHER" id="PTHR42037:SF1">
    <property type="match status" value="1"/>
</dbReference>
<name>A0A2L2TS33_9HYPO</name>
<accession>A0A2L2TS33</accession>
<protein>
    <submittedName>
        <fullName evidence="2">Uncharacterized protein</fullName>
    </submittedName>
</protein>
<keyword evidence="3" id="KW-1185">Reference proteome</keyword>
<dbReference type="STRING" id="56646.A0A2L2TS33"/>